<reference evidence="10 11" key="1">
    <citation type="submission" date="2016-11" db="EMBL/GenBank/DDBJ databases">
        <authorList>
            <person name="Jaros S."/>
            <person name="Januszkiewicz K."/>
            <person name="Wedrychowicz H."/>
        </authorList>
    </citation>
    <scope>NUCLEOTIDE SEQUENCE [LARGE SCALE GENOMIC DNA]</scope>
    <source>
        <strain evidence="10 11">DSM 19022</strain>
    </source>
</reference>
<keyword evidence="7 8" id="KW-0804">Transcription</keyword>
<dbReference type="AlphaFoldDB" id="A0A1M6CNY7"/>
<evidence type="ECO:0000259" key="9">
    <source>
        <dbReference type="PROSITE" id="PS51161"/>
    </source>
</evidence>
<proteinExistence type="inferred from homology"/>
<evidence type="ECO:0000256" key="8">
    <source>
        <dbReference type="HAMAP-Rule" id="MF_00440"/>
    </source>
</evidence>
<keyword evidence="3 8" id="KW-0862">Zinc</keyword>
<keyword evidence="2 8" id="KW-0547">Nucleotide-binding</keyword>
<organism evidence="10 11">
    <name type="scientific">Lutispora thermophila DSM 19022</name>
    <dbReference type="NCBI Taxonomy" id="1122184"/>
    <lineage>
        <taxon>Bacteria</taxon>
        <taxon>Bacillati</taxon>
        <taxon>Bacillota</taxon>
        <taxon>Clostridia</taxon>
        <taxon>Lutisporales</taxon>
        <taxon>Lutisporaceae</taxon>
        <taxon>Lutispora</taxon>
    </lineage>
</organism>
<keyword evidence="1 8" id="KW-0678">Repressor</keyword>
<keyword evidence="4 8" id="KW-0067">ATP-binding</keyword>
<feature type="zinc finger region" evidence="8">
    <location>
        <begin position="3"/>
        <end position="34"/>
    </location>
</feature>
<dbReference type="PROSITE" id="PS51161">
    <property type="entry name" value="ATP_CONE"/>
    <property type="match status" value="1"/>
</dbReference>
<dbReference type="NCBIfam" id="TIGR00244">
    <property type="entry name" value="transcriptional regulator NrdR"/>
    <property type="match status" value="1"/>
</dbReference>
<keyword evidence="11" id="KW-1185">Reference proteome</keyword>
<evidence type="ECO:0000256" key="6">
    <source>
        <dbReference type="ARBA" id="ARBA00023125"/>
    </source>
</evidence>
<protein>
    <recommendedName>
        <fullName evidence="8">Transcriptional repressor NrdR</fullName>
    </recommendedName>
</protein>
<evidence type="ECO:0000256" key="7">
    <source>
        <dbReference type="ARBA" id="ARBA00023163"/>
    </source>
</evidence>
<keyword evidence="8" id="KW-0863">Zinc-finger</keyword>
<dbReference type="InterPro" id="IPR003796">
    <property type="entry name" value="RNR_NrdR-like"/>
</dbReference>
<dbReference type="GO" id="GO:0005524">
    <property type="term" value="F:ATP binding"/>
    <property type="evidence" value="ECO:0007669"/>
    <property type="project" value="UniProtKB-UniRule"/>
</dbReference>
<keyword evidence="8" id="KW-0479">Metal-binding</keyword>
<feature type="domain" description="ATP-cone" evidence="9">
    <location>
        <begin position="49"/>
        <end position="139"/>
    </location>
</feature>
<name>A0A1M6CNY7_9FIRM</name>
<comment type="cofactor">
    <cofactor evidence="8">
        <name>Zn(2+)</name>
        <dbReference type="ChEBI" id="CHEBI:29105"/>
    </cofactor>
    <text evidence="8">Binds 1 zinc ion.</text>
</comment>
<dbReference type="EMBL" id="FQZS01000005">
    <property type="protein sequence ID" value="SHI62669.1"/>
    <property type="molecule type" value="Genomic_DNA"/>
</dbReference>
<dbReference type="STRING" id="1122184.SAMN02745176_00872"/>
<accession>A0A1M6CNY7</accession>
<comment type="function">
    <text evidence="8">Negatively regulates transcription of bacterial ribonucleotide reductase nrd genes and operons by binding to NrdR-boxes.</text>
</comment>
<evidence type="ECO:0000256" key="5">
    <source>
        <dbReference type="ARBA" id="ARBA00023015"/>
    </source>
</evidence>
<evidence type="ECO:0000313" key="11">
    <source>
        <dbReference type="Proteomes" id="UP000184442"/>
    </source>
</evidence>
<evidence type="ECO:0000256" key="2">
    <source>
        <dbReference type="ARBA" id="ARBA00022741"/>
    </source>
</evidence>
<dbReference type="Proteomes" id="UP000184442">
    <property type="component" value="Unassembled WGS sequence"/>
</dbReference>
<sequence>MKCPYCGWNESKVVDSRPADEYTVIRRRRECESCSKRFTTYEKIEEMPLIIVKRDGRRELYQRNKIINGILKACEKRPVSVKDIEEMADNIEKELYNTMDKEIESKRIGEMVMAILRKVDDVAYVRFASVYKQFKDINTFMEELNKLINENSQIL</sequence>
<dbReference type="Pfam" id="PF22811">
    <property type="entry name" value="Zn_ribbon_NrdR"/>
    <property type="match status" value="1"/>
</dbReference>
<evidence type="ECO:0000313" key="10">
    <source>
        <dbReference type="EMBL" id="SHI62669.1"/>
    </source>
</evidence>
<dbReference type="GO" id="GO:0008270">
    <property type="term" value="F:zinc ion binding"/>
    <property type="evidence" value="ECO:0007669"/>
    <property type="project" value="UniProtKB-UniRule"/>
</dbReference>
<dbReference type="InterPro" id="IPR055173">
    <property type="entry name" value="NrdR-like_N"/>
</dbReference>
<dbReference type="GO" id="GO:0003677">
    <property type="term" value="F:DNA binding"/>
    <property type="evidence" value="ECO:0007669"/>
    <property type="project" value="UniProtKB-KW"/>
</dbReference>
<comment type="similarity">
    <text evidence="8">Belongs to the NrdR family.</text>
</comment>
<gene>
    <name evidence="8" type="primary">nrdR</name>
    <name evidence="10" type="ORF">SAMN02745176_00872</name>
</gene>
<dbReference type="RefSeq" id="WP_073024921.1">
    <property type="nucleotide sequence ID" value="NZ_FQZS01000005.1"/>
</dbReference>
<dbReference type="GO" id="GO:0045892">
    <property type="term" value="P:negative regulation of DNA-templated transcription"/>
    <property type="evidence" value="ECO:0007669"/>
    <property type="project" value="UniProtKB-UniRule"/>
</dbReference>
<dbReference type="PANTHER" id="PTHR30455">
    <property type="entry name" value="TRANSCRIPTIONAL REPRESSOR NRDR"/>
    <property type="match status" value="1"/>
</dbReference>
<keyword evidence="6 8" id="KW-0238">DNA-binding</keyword>
<dbReference type="PANTHER" id="PTHR30455:SF2">
    <property type="entry name" value="TRANSCRIPTIONAL REPRESSOR NRDR"/>
    <property type="match status" value="1"/>
</dbReference>
<dbReference type="HAMAP" id="MF_00440">
    <property type="entry name" value="NrdR"/>
    <property type="match status" value="1"/>
</dbReference>
<keyword evidence="5 8" id="KW-0805">Transcription regulation</keyword>
<dbReference type="InterPro" id="IPR005144">
    <property type="entry name" value="ATP-cone_dom"/>
</dbReference>
<evidence type="ECO:0000256" key="4">
    <source>
        <dbReference type="ARBA" id="ARBA00022840"/>
    </source>
</evidence>
<evidence type="ECO:0000256" key="1">
    <source>
        <dbReference type="ARBA" id="ARBA00022491"/>
    </source>
</evidence>
<evidence type="ECO:0000256" key="3">
    <source>
        <dbReference type="ARBA" id="ARBA00022833"/>
    </source>
</evidence>
<dbReference type="OrthoDB" id="9807461at2"/>
<dbReference type="Pfam" id="PF03477">
    <property type="entry name" value="ATP-cone"/>
    <property type="match status" value="1"/>
</dbReference>